<dbReference type="OrthoDB" id="9784703at2"/>
<reference evidence="4 5" key="1">
    <citation type="journal article" date="2010" name="Int. J. Syst. Evol. Microbiol.">
        <title>Thiohalobacter thiocyanaticus gen. nov., sp. nov., a moderately halophilic, sulfur-oxidizing gammaproteobacterium from hypersaline lakes, that utilizes thiocyanate.</title>
        <authorList>
            <person name="Sorokin D.Y."/>
            <person name="Kovaleva O.L."/>
            <person name="Tourova T.P."/>
            <person name="Muyzer G."/>
        </authorList>
    </citation>
    <scope>NUCLEOTIDE SEQUENCE [LARGE SCALE GENOMIC DNA]</scope>
    <source>
        <strain evidence="4 5">Hrh1</strain>
    </source>
</reference>
<accession>A0A426QJH1</accession>
<feature type="signal peptide" evidence="2">
    <location>
        <begin position="1"/>
        <end position="25"/>
    </location>
</feature>
<feature type="coiled-coil region" evidence="1">
    <location>
        <begin position="157"/>
        <end position="254"/>
    </location>
</feature>
<feature type="chain" id="PRO_5019587924" evidence="2">
    <location>
        <begin position="26"/>
        <end position="397"/>
    </location>
</feature>
<evidence type="ECO:0000313" key="5">
    <source>
        <dbReference type="Proteomes" id="UP000287798"/>
    </source>
</evidence>
<keyword evidence="1" id="KW-0175">Coiled coil</keyword>
<protein>
    <submittedName>
        <fullName evidence="4">Peptidase M23</fullName>
    </submittedName>
</protein>
<proteinExistence type="predicted"/>
<gene>
    <name evidence="4" type="ORF">D6C00_08020</name>
</gene>
<comment type="caution">
    <text evidence="4">The sequence shown here is derived from an EMBL/GenBank/DDBJ whole genome shotgun (WGS) entry which is preliminary data.</text>
</comment>
<dbReference type="InterPro" id="IPR011055">
    <property type="entry name" value="Dup_hybrid_motif"/>
</dbReference>
<dbReference type="PANTHER" id="PTHR21666:SF270">
    <property type="entry name" value="MUREIN HYDROLASE ACTIVATOR ENVC"/>
    <property type="match status" value="1"/>
</dbReference>
<dbReference type="EMBL" id="QZMU01000001">
    <property type="protein sequence ID" value="RRQ21898.1"/>
    <property type="molecule type" value="Genomic_DNA"/>
</dbReference>
<dbReference type="CDD" id="cd12797">
    <property type="entry name" value="M23_peptidase"/>
    <property type="match status" value="1"/>
</dbReference>
<dbReference type="Pfam" id="PF01551">
    <property type="entry name" value="Peptidase_M23"/>
    <property type="match status" value="1"/>
</dbReference>
<evidence type="ECO:0000313" key="4">
    <source>
        <dbReference type="EMBL" id="RRQ21898.1"/>
    </source>
</evidence>
<dbReference type="PANTHER" id="PTHR21666">
    <property type="entry name" value="PEPTIDASE-RELATED"/>
    <property type="match status" value="1"/>
</dbReference>
<dbReference type="RefSeq" id="WP_125181238.1">
    <property type="nucleotide sequence ID" value="NZ_QZMU01000001.1"/>
</dbReference>
<evidence type="ECO:0000259" key="3">
    <source>
        <dbReference type="Pfam" id="PF01551"/>
    </source>
</evidence>
<feature type="domain" description="M23ase beta-sheet core" evidence="3">
    <location>
        <begin position="288"/>
        <end position="381"/>
    </location>
</feature>
<keyword evidence="5" id="KW-1185">Reference proteome</keyword>
<evidence type="ECO:0000256" key="2">
    <source>
        <dbReference type="SAM" id="SignalP"/>
    </source>
</evidence>
<dbReference type="AlphaFoldDB" id="A0A426QJH1"/>
<dbReference type="InterPro" id="IPR050570">
    <property type="entry name" value="Cell_wall_metabolism_enzyme"/>
</dbReference>
<dbReference type="Gene3D" id="2.70.70.10">
    <property type="entry name" value="Glucose Permease (Domain IIA)"/>
    <property type="match status" value="1"/>
</dbReference>
<dbReference type="SUPFAM" id="SSF57997">
    <property type="entry name" value="Tropomyosin"/>
    <property type="match status" value="1"/>
</dbReference>
<dbReference type="Gene3D" id="1.20.5.340">
    <property type="match status" value="1"/>
</dbReference>
<feature type="coiled-coil region" evidence="1">
    <location>
        <begin position="31"/>
        <end position="107"/>
    </location>
</feature>
<sequence>MRPEPLLRCLLPVLLLAGLTSPAGAESELDPDQASARLEALRERIQAIENRLDRSRAEESRLSRSLREVETRLSQTRRELAATEARLERQQSRLQELQHKQERLDRELGRHSEGLEQYLRTAFMLGRQESIKLVLNQEDPQRLGRTLTYYRYLARDRAEAITQARQALEALAAVERDIRTQLASLEATREQRAGQQQALERQQDERSGLLARLREEIQTDQGQLAQMEQDEQRLQQLLEDLRRALADVQELDRHQRPFKTLRSELPWPVAGKLSNRFGQAREQRGLRWRGVFIASEAAQPVRAIARGRVAYADWLRGFGLLIIVDHGDGYMSLYGHNQALFREPGDWVEDGEVLARVGDTGGALETGLYFELRHEGKPIDPLKWCAGEPTDLKAAKR</sequence>
<organism evidence="4 5">
    <name type="scientific">Thiohalobacter thiocyanaticus</name>
    <dbReference type="NCBI Taxonomy" id="585455"/>
    <lineage>
        <taxon>Bacteria</taxon>
        <taxon>Pseudomonadati</taxon>
        <taxon>Pseudomonadota</taxon>
        <taxon>Gammaproteobacteria</taxon>
        <taxon>Thiohalobacterales</taxon>
        <taxon>Thiohalobacteraceae</taxon>
        <taxon>Thiohalobacter</taxon>
    </lineage>
</organism>
<name>A0A426QJH1_9GAMM</name>
<evidence type="ECO:0000256" key="1">
    <source>
        <dbReference type="SAM" id="Coils"/>
    </source>
</evidence>
<keyword evidence="2" id="KW-0732">Signal</keyword>
<dbReference type="FunFam" id="2.70.70.10:FF:000003">
    <property type="entry name" value="Murein hydrolase activator EnvC"/>
    <property type="match status" value="1"/>
</dbReference>
<dbReference type="InterPro" id="IPR016047">
    <property type="entry name" value="M23ase_b-sheet_dom"/>
</dbReference>
<dbReference type="GO" id="GO:0004222">
    <property type="term" value="F:metalloendopeptidase activity"/>
    <property type="evidence" value="ECO:0007669"/>
    <property type="project" value="TreeGrafter"/>
</dbReference>
<dbReference type="SUPFAM" id="SSF51261">
    <property type="entry name" value="Duplicated hybrid motif"/>
    <property type="match status" value="1"/>
</dbReference>
<dbReference type="Proteomes" id="UP000287798">
    <property type="component" value="Unassembled WGS sequence"/>
</dbReference>